<proteinExistence type="predicted"/>
<reference evidence="1" key="1">
    <citation type="submission" date="2019-10" db="EMBL/GenBank/DDBJ databases">
        <title>Draft genome sequece of Microseira wollei NIES-4236.</title>
        <authorList>
            <person name="Yamaguchi H."/>
            <person name="Suzuki S."/>
            <person name="Kawachi M."/>
        </authorList>
    </citation>
    <scope>NUCLEOTIDE SEQUENCE</scope>
    <source>
        <strain evidence="1">NIES-4236</strain>
    </source>
</reference>
<dbReference type="Proteomes" id="UP001050975">
    <property type="component" value="Unassembled WGS sequence"/>
</dbReference>
<comment type="caution">
    <text evidence="1">The sequence shown here is derived from an EMBL/GenBank/DDBJ whole genome shotgun (WGS) entry which is preliminary data.</text>
</comment>
<name>A0AAV3XLT7_9CYAN</name>
<dbReference type="AlphaFoldDB" id="A0AAV3XLT7"/>
<dbReference type="EMBL" id="BLAY01000171">
    <property type="protein sequence ID" value="GET42606.1"/>
    <property type="molecule type" value="Genomic_DNA"/>
</dbReference>
<evidence type="ECO:0008006" key="3">
    <source>
        <dbReference type="Google" id="ProtNLM"/>
    </source>
</evidence>
<keyword evidence="2" id="KW-1185">Reference proteome</keyword>
<gene>
    <name evidence="1" type="ORF">MiSe_74240</name>
</gene>
<protein>
    <recommendedName>
        <fullName evidence="3">DUF4058 family protein</fullName>
    </recommendedName>
</protein>
<accession>A0AAV3XLT7</accession>
<organism evidence="1 2">
    <name type="scientific">Microseira wollei NIES-4236</name>
    <dbReference type="NCBI Taxonomy" id="2530354"/>
    <lineage>
        <taxon>Bacteria</taxon>
        <taxon>Bacillati</taxon>
        <taxon>Cyanobacteriota</taxon>
        <taxon>Cyanophyceae</taxon>
        <taxon>Oscillatoriophycideae</taxon>
        <taxon>Aerosakkonematales</taxon>
        <taxon>Aerosakkonemataceae</taxon>
        <taxon>Microseira</taxon>
    </lineage>
</organism>
<dbReference type="Pfam" id="PF13267">
    <property type="entry name" value="DUF4058"/>
    <property type="match status" value="1"/>
</dbReference>
<sequence>MPLQPGDPEPIVDLQSLLHEIYDQGSYDLRINYSNSPVPALSETDAAWVDEVLREQGLR</sequence>
<evidence type="ECO:0000313" key="2">
    <source>
        <dbReference type="Proteomes" id="UP001050975"/>
    </source>
</evidence>
<evidence type="ECO:0000313" key="1">
    <source>
        <dbReference type="EMBL" id="GET42606.1"/>
    </source>
</evidence>
<dbReference type="InterPro" id="IPR025132">
    <property type="entry name" value="DUF4058"/>
</dbReference>